<dbReference type="AlphaFoldDB" id="A0ABD4S9N9"/>
<reference evidence="1 2" key="1">
    <citation type="submission" date="2021-12" db="EMBL/GenBank/DDBJ databases">
        <title>Antimicrobial susceptibility of Lactobacillus delbrueckii subsp. lactis obtained from milk products and other habitats.</title>
        <authorList>
            <person name="Shani N."/>
        </authorList>
    </citation>
    <scope>NUCLEOTIDE SEQUENCE [LARGE SCALE GENOMIC DNA]</scope>
    <source>
        <strain evidence="1 2">CIRM BIA 266</strain>
    </source>
</reference>
<dbReference type="RefSeq" id="WP_231523236.1">
    <property type="nucleotide sequence ID" value="NZ_JAJNUD010000003.1"/>
</dbReference>
<comment type="caution">
    <text evidence="1">The sequence shown here is derived from an EMBL/GenBank/DDBJ whole genome shotgun (WGS) entry which is preliminary data.</text>
</comment>
<evidence type="ECO:0000313" key="2">
    <source>
        <dbReference type="Proteomes" id="UP001320314"/>
    </source>
</evidence>
<protein>
    <submittedName>
        <fullName evidence="1">Uncharacterized protein</fullName>
    </submittedName>
</protein>
<sequence>MFPIFSEPSPAAVRIKRFVNSLTEAEQTNLLIVLLSGAKPRSKSLDSMVSELHEKDLSPADIAKDLEIELTAAITGLYLVL</sequence>
<accession>A0ABD4S9N9</accession>
<dbReference type="Proteomes" id="UP001320314">
    <property type="component" value="Unassembled WGS sequence"/>
</dbReference>
<gene>
    <name evidence="1" type="ORF">LOB39_02470</name>
</gene>
<dbReference type="EMBL" id="JAJNUD010000003">
    <property type="protein sequence ID" value="MCD5517440.1"/>
    <property type="molecule type" value="Genomic_DNA"/>
</dbReference>
<name>A0ABD4S9N9_9LACO</name>
<proteinExistence type="predicted"/>
<organism evidence="1 2">
    <name type="scientific">Lactobacillus delbrueckii subsp. allosunkii</name>
    <dbReference type="NCBI Taxonomy" id="1050107"/>
    <lineage>
        <taxon>Bacteria</taxon>
        <taxon>Bacillati</taxon>
        <taxon>Bacillota</taxon>
        <taxon>Bacilli</taxon>
        <taxon>Lactobacillales</taxon>
        <taxon>Lactobacillaceae</taxon>
        <taxon>Lactobacillus</taxon>
    </lineage>
</organism>
<evidence type="ECO:0000313" key="1">
    <source>
        <dbReference type="EMBL" id="MCD5517440.1"/>
    </source>
</evidence>